<gene>
    <name evidence="5" type="ORF">HannXRQ_Chr15g0478041</name>
    <name evidence="4" type="ORF">HanXRQr2_Chr15g0689801</name>
</gene>
<proteinExistence type="predicted"/>
<accession>A0A251S807</accession>
<dbReference type="InterPro" id="IPR000010">
    <property type="entry name" value="Cystatin_dom"/>
</dbReference>
<dbReference type="AlphaFoldDB" id="A0A251S807"/>
<dbReference type="OMA" id="IKWINTG"/>
<dbReference type="InParanoid" id="A0A251S807"/>
<dbReference type="GO" id="GO:0004869">
    <property type="term" value="F:cysteine-type endopeptidase inhibitor activity"/>
    <property type="evidence" value="ECO:0007669"/>
    <property type="project" value="UniProtKB-KW"/>
</dbReference>
<evidence type="ECO:0000313" key="5">
    <source>
        <dbReference type="EMBL" id="OTF94979.1"/>
    </source>
</evidence>
<reference evidence="4" key="3">
    <citation type="submission" date="2020-06" db="EMBL/GenBank/DDBJ databases">
        <title>Helianthus annuus Genome sequencing and assembly Release 2.</title>
        <authorList>
            <person name="Gouzy J."/>
            <person name="Langlade N."/>
            <person name="Munos S."/>
        </authorList>
    </citation>
    <scope>NUCLEOTIDE SEQUENCE</scope>
    <source>
        <tissue evidence="4">Leaves</tissue>
    </source>
</reference>
<dbReference type="PANTHER" id="PTHR47364">
    <property type="entry name" value="CYSTEINE PROTEINASE INHIBITOR 5"/>
    <property type="match status" value="1"/>
</dbReference>
<dbReference type="InterPro" id="IPR046350">
    <property type="entry name" value="Cystatin_sf"/>
</dbReference>
<dbReference type="EMBL" id="CM007904">
    <property type="protein sequence ID" value="OTF94979.1"/>
    <property type="molecule type" value="Genomic_DNA"/>
</dbReference>
<dbReference type="Gene3D" id="3.10.450.10">
    <property type="match status" value="1"/>
</dbReference>
<dbReference type="Gramene" id="mRNA:HanXRQr2_Chr15g0689801">
    <property type="protein sequence ID" value="CDS:HanXRQr2_Chr15g0689801.1"/>
    <property type="gene ID" value="HanXRQr2_Chr15g0689801"/>
</dbReference>
<dbReference type="SUPFAM" id="SSF54403">
    <property type="entry name" value="Cystatin/monellin"/>
    <property type="match status" value="1"/>
</dbReference>
<reference evidence="4 6" key="1">
    <citation type="journal article" date="2017" name="Nature">
        <title>The sunflower genome provides insights into oil metabolism, flowering and Asterid evolution.</title>
        <authorList>
            <person name="Badouin H."/>
            <person name="Gouzy J."/>
            <person name="Grassa C.J."/>
            <person name="Murat F."/>
            <person name="Staton S.E."/>
            <person name="Cottret L."/>
            <person name="Lelandais-Briere C."/>
            <person name="Owens G.L."/>
            <person name="Carrere S."/>
            <person name="Mayjonade B."/>
            <person name="Legrand L."/>
            <person name="Gill N."/>
            <person name="Kane N.C."/>
            <person name="Bowers J.E."/>
            <person name="Hubner S."/>
            <person name="Bellec A."/>
            <person name="Berard A."/>
            <person name="Berges H."/>
            <person name="Blanchet N."/>
            <person name="Boniface M.C."/>
            <person name="Brunel D."/>
            <person name="Catrice O."/>
            <person name="Chaidir N."/>
            <person name="Claudel C."/>
            <person name="Donnadieu C."/>
            <person name="Faraut T."/>
            <person name="Fievet G."/>
            <person name="Helmstetter N."/>
            <person name="King M."/>
            <person name="Knapp S.J."/>
            <person name="Lai Z."/>
            <person name="Le Paslier M.C."/>
            <person name="Lippi Y."/>
            <person name="Lorenzon L."/>
            <person name="Mandel J.R."/>
            <person name="Marage G."/>
            <person name="Marchand G."/>
            <person name="Marquand E."/>
            <person name="Bret-Mestries E."/>
            <person name="Morien E."/>
            <person name="Nambeesan S."/>
            <person name="Nguyen T."/>
            <person name="Pegot-Espagnet P."/>
            <person name="Pouilly N."/>
            <person name="Raftis F."/>
            <person name="Sallet E."/>
            <person name="Schiex T."/>
            <person name="Thomas J."/>
            <person name="Vandecasteele C."/>
            <person name="Vares D."/>
            <person name="Vear F."/>
            <person name="Vautrin S."/>
            <person name="Crespi M."/>
            <person name="Mangin B."/>
            <person name="Burke J.M."/>
            <person name="Salse J."/>
            <person name="Munos S."/>
            <person name="Vincourt P."/>
            <person name="Rieseberg L.H."/>
            <person name="Langlade N.B."/>
        </authorList>
    </citation>
    <scope>NUCLEOTIDE SEQUENCE [LARGE SCALE GENOMIC DNA]</scope>
    <source>
        <strain evidence="6">cv. SF193</strain>
        <tissue evidence="4">Leaves</tissue>
    </source>
</reference>
<evidence type="ECO:0000256" key="2">
    <source>
        <dbReference type="ARBA" id="ARBA00022704"/>
    </source>
</evidence>
<feature type="domain" description="Cystatin" evidence="3">
    <location>
        <begin position="39"/>
        <end position="123"/>
    </location>
</feature>
<organism evidence="5 6">
    <name type="scientific">Helianthus annuus</name>
    <name type="common">Common sunflower</name>
    <dbReference type="NCBI Taxonomy" id="4232"/>
    <lineage>
        <taxon>Eukaryota</taxon>
        <taxon>Viridiplantae</taxon>
        <taxon>Streptophyta</taxon>
        <taxon>Embryophyta</taxon>
        <taxon>Tracheophyta</taxon>
        <taxon>Spermatophyta</taxon>
        <taxon>Magnoliopsida</taxon>
        <taxon>eudicotyledons</taxon>
        <taxon>Gunneridae</taxon>
        <taxon>Pentapetalae</taxon>
        <taxon>asterids</taxon>
        <taxon>campanulids</taxon>
        <taxon>Asterales</taxon>
        <taxon>Asteraceae</taxon>
        <taxon>Asteroideae</taxon>
        <taxon>Heliantheae alliance</taxon>
        <taxon>Heliantheae</taxon>
        <taxon>Helianthus</taxon>
    </lineage>
</organism>
<dbReference type="PANTHER" id="PTHR47364:SF2">
    <property type="entry name" value="CYSTEINE PROTEINASE INHIBITOR 5"/>
    <property type="match status" value="1"/>
</dbReference>
<name>A0A251S807_HELAN</name>
<evidence type="ECO:0000313" key="4">
    <source>
        <dbReference type="EMBL" id="KAF5764246.1"/>
    </source>
</evidence>
<protein>
    <submittedName>
        <fullName evidence="4">Cystatin domain-containing protein</fullName>
    </submittedName>
</protein>
<keyword evidence="2" id="KW-0789">Thiol protease inhibitor</keyword>
<reference evidence="5" key="2">
    <citation type="submission" date="2017-02" db="EMBL/GenBank/DDBJ databases">
        <title>Sunflower complete genome.</title>
        <authorList>
            <person name="Langlade N."/>
            <person name="Munos S."/>
        </authorList>
    </citation>
    <scope>NUCLEOTIDE SEQUENCE [LARGE SCALE GENOMIC DNA]</scope>
    <source>
        <tissue evidence="5">Leaves</tissue>
    </source>
</reference>
<dbReference type="Proteomes" id="UP000215914">
    <property type="component" value="Chromosome 15"/>
</dbReference>
<evidence type="ECO:0000259" key="3">
    <source>
        <dbReference type="Pfam" id="PF16845"/>
    </source>
</evidence>
<sequence length="129" mass="14300">MCSSYQALRFTILTFFSVSIFFNISVASVGKTSHDWTPIKNLSNPEVAKAGKYAVTEHNLRAHTSLAFVRVVDGKIKWINTGVGYKLTIAAKNDNTSWRIYVAVVDDSIYMNCINCLKLKSFKGPIGSS</sequence>
<keyword evidence="1" id="KW-0646">Protease inhibitor</keyword>
<keyword evidence="6" id="KW-1185">Reference proteome</keyword>
<dbReference type="EMBL" id="MNCJ02000330">
    <property type="protein sequence ID" value="KAF5764246.1"/>
    <property type="molecule type" value="Genomic_DNA"/>
</dbReference>
<evidence type="ECO:0000256" key="1">
    <source>
        <dbReference type="ARBA" id="ARBA00022690"/>
    </source>
</evidence>
<dbReference type="Pfam" id="PF16845">
    <property type="entry name" value="SQAPI"/>
    <property type="match status" value="1"/>
</dbReference>
<evidence type="ECO:0000313" key="6">
    <source>
        <dbReference type="Proteomes" id="UP000215914"/>
    </source>
</evidence>